<dbReference type="Proteomes" id="UP001152797">
    <property type="component" value="Unassembled WGS sequence"/>
</dbReference>
<dbReference type="InterPro" id="IPR050186">
    <property type="entry name" value="TPT_transporter"/>
</dbReference>
<evidence type="ECO:0000313" key="10">
    <source>
        <dbReference type="EMBL" id="CAL4766570.1"/>
    </source>
</evidence>
<sequence>MAPSNVEAGQAVNEVNEDPDAEKPLLRGPDSDWTIKAFWSVAVIVVSAALINYNKYLMNPSRFPYPMVLVSLHMFCGSMLSSGLYLVMPSLFPALTDPDKKVAVNATFLLQRVLPVGVAFATSLICSNVAYEYASVPFLQMVKQSNVIIVFLLSLLIGLEKFRSNMAIVLLCIVIATGFTVNGELRFSLPGLLAQLAGNFAESCRVVMQGVLLTGADKLDPLSFVAVVSPICGFCLAGLMGSFKSFNHWHPVDFAAVPSLETLQQCRFLLAGNVMVAFSLNLITANYLKHGSPLALLLTNLIKDAIIVIAGCALFADPISLEQGFGFVAQLFFIFLWSIMKVFPETFQQEGLWQGFRCILHGKGRRVK</sequence>
<keyword evidence="2 6" id="KW-0812">Transmembrane</keyword>
<feature type="transmembrane region" description="Helical" evidence="6">
    <location>
        <begin position="141"/>
        <end position="159"/>
    </location>
</feature>
<evidence type="ECO:0000313" key="8">
    <source>
        <dbReference type="EMBL" id="CAI3979258.1"/>
    </source>
</evidence>
<feature type="region of interest" description="Disordered" evidence="5">
    <location>
        <begin position="1"/>
        <end position="25"/>
    </location>
</feature>
<comment type="subcellular location">
    <subcellularLocation>
        <location evidence="1">Membrane</location>
        <topology evidence="1">Multi-pass membrane protein</topology>
    </subcellularLocation>
</comment>
<name>A0A9P1BTT3_9DINO</name>
<dbReference type="AlphaFoldDB" id="A0A9P1BTT3"/>
<evidence type="ECO:0000256" key="6">
    <source>
        <dbReference type="SAM" id="Phobius"/>
    </source>
</evidence>
<keyword evidence="4 6" id="KW-0472">Membrane</keyword>
<feature type="transmembrane region" description="Helical" evidence="6">
    <location>
        <begin position="33"/>
        <end position="53"/>
    </location>
</feature>
<reference evidence="8" key="1">
    <citation type="submission" date="2022-10" db="EMBL/GenBank/DDBJ databases">
        <authorList>
            <person name="Chen Y."/>
            <person name="Dougan E. K."/>
            <person name="Chan C."/>
            <person name="Rhodes N."/>
            <person name="Thang M."/>
        </authorList>
    </citation>
    <scope>NUCLEOTIDE SEQUENCE</scope>
</reference>
<evidence type="ECO:0000259" key="7">
    <source>
        <dbReference type="Pfam" id="PF03151"/>
    </source>
</evidence>
<dbReference type="EMBL" id="CAMXCT010000469">
    <property type="protein sequence ID" value="CAI3979258.1"/>
    <property type="molecule type" value="Genomic_DNA"/>
</dbReference>
<comment type="caution">
    <text evidence="8">The sequence shown here is derived from an EMBL/GenBank/DDBJ whole genome shotgun (WGS) entry which is preliminary data.</text>
</comment>
<keyword evidence="11" id="KW-1185">Reference proteome</keyword>
<evidence type="ECO:0000313" key="11">
    <source>
        <dbReference type="Proteomes" id="UP001152797"/>
    </source>
</evidence>
<evidence type="ECO:0000256" key="5">
    <source>
        <dbReference type="SAM" id="MobiDB-lite"/>
    </source>
</evidence>
<organism evidence="8">
    <name type="scientific">Cladocopium goreaui</name>
    <dbReference type="NCBI Taxonomy" id="2562237"/>
    <lineage>
        <taxon>Eukaryota</taxon>
        <taxon>Sar</taxon>
        <taxon>Alveolata</taxon>
        <taxon>Dinophyceae</taxon>
        <taxon>Suessiales</taxon>
        <taxon>Symbiodiniaceae</taxon>
        <taxon>Cladocopium</taxon>
    </lineage>
</organism>
<evidence type="ECO:0000256" key="1">
    <source>
        <dbReference type="ARBA" id="ARBA00004141"/>
    </source>
</evidence>
<keyword evidence="3 6" id="KW-1133">Transmembrane helix</keyword>
<dbReference type="OrthoDB" id="6418713at2759"/>
<dbReference type="Pfam" id="PF03151">
    <property type="entry name" value="TPT"/>
    <property type="match status" value="1"/>
</dbReference>
<dbReference type="EMBL" id="CAMXCT030000469">
    <property type="protein sequence ID" value="CAL4766570.1"/>
    <property type="molecule type" value="Genomic_DNA"/>
</dbReference>
<feature type="transmembrane region" description="Helical" evidence="6">
    <location>
        <begin position="166"/>
        <end position="183"/>
    </location>
</feature>
<dbReference type="GO" id="GO:0016020">
    <property type="term" value="C:membrane"/>
    <property type="evidence" value="ECO:0007669"/>
    <property type="project" value="UniProtKB-SubCell"/>
</dbReference>
<gene>
    <name evidence="8" type="ORF">C1SCF055_LOCUS7224</name>
</gene>
<feature type="transmembrane region" description="Helical" evidence="6">
    <location>
        <begin position="222"/>
        <end position="241"/>
    </location>
</feature>
<dbReference type="PANTHER" id="PTHR11132">
    <property type="entry name" value="SOLUTE CARRIER FAMILY 35"/>
    <property type="match status" value="1"/>
</dbReference>
<evidence type="ECO:0000256" key="2">
    <source>
        <dbReference type="ARBA" id="ARBA00022692"/>
    </source>
</evidence>
<evidence type="ECO:0000256" key="3">
    <source>
        <dbReference type="ARBA" id="ARBA00022989"/>
    </source>
</evidence>
<evidence type="ECO:0000256" key="4">
    <source>
        <dbReference type="ARBA" id="ARBA00023136"/>
    </source>
</evidence>
<dbReference type="InterPro" id="IPR004853">
    <property type="entry name" value="Sugar_P_trans_dom"/>
</dbReference>
<dbReference type="EMBL" id="CAMXCT020000469">
    <property type="protein sequence ID" value="CAL1132633.1"/>
    <property type="molecule type" value="Genomic_DNA"/>
</dbReference>
<reference evidence="9" key="2">
    <citation type="submission" date="2024-04" db="EMBL/GenBank/DDBJ databases">
        <authorList>
            <person name="Chen Y."/>
            <person name="Shah S."/>
            <person name="Dougan E. K."/>
            <person name="Thang M."/>
            <person name="Chan C."/>
        </authorList>
    </citation>
    <scope>NUCLEOTIDE SEQUENCE [LARGE SCALE GENOMIC DNA]</scope>
</reference>
<proteinExistence type="predicted"/>
<protein>
    <submittedName>
        <fullName evidence="10">Probable sugar phosphate/phosphate translocator At5g25400</fullName>
    </submittedName>
</protein>
<feature type="domain" description="Sugar phosphate transporter" evidence="7">
    <location>
        <begin position="51"/>
        <end position="338"/>
    </location>
</feature>
<feature type="transmembrane region" description="Helical" evidence="6">
    <location>
        <begin position="325"/>
        <end position="343"/>
    </location>
</feature>
<feature type="transmembrane region" description="Helical" evidence="6">
    <location>
        <begin position="65"/>
        <end position="88"/>
    </location>
</feature>
<accession>A0A9P1BTT3</accession>
<feature type="transmembrane region" description="Helical" evidence="6">
    <location>
        <begin position="294"/>
        <end position="316"/>
    </location>
</feature>
<evidence type="ECO:0000313" key="9">
    <source>
        <dbReference type="EMBL" id="CAL1132633.1"/>
    </source>
</evidence>